<accession>A0AA89CC31</accession>
<evidence type="ECO:0000259" key="2">
    <source>
        <dbReference type="Pfam" id="PF20231"/>
    </source>
</evidence>
<dbReference type="Proteomes" id="UP001186944">
    <property type="component" value="Unassembled WGS sequence"/>
</dbReference>
<evidence type="ECO:0000256" key="1">
    <source>
        <dbReference type="SAM" id="MobiDB-lite"/>
    </source>
</evidence>
<dbReference type="EMBL" id="VSWD01000001">
    <property type="protein sequence ID" value="KAK3109032.1"/>
    <property type="molecule type" value="Genomic_DNA"/>
</dbReference>
<dbReference type="AlphaFoldDB" id="A0AA89CC31"/>
<feature type="compositionally biased region" description="Polar residues" evidence="1">
    <location>
        <begin position="213"/>
        <end position="225"/>
    </location>
</feature>
<keyword evidence="4" id="KW-1185">Reference proteome</keyword>
<protein>
    <recommendedName>
        <fullName evidence="2">DUF6589 domain-containing protein</fullName>
    </recommendedName>
</protein>
<feature type="region of interest" description="Disordered" evidence="1">
    <location>
        <begin position="199"/>
        <end position="226"/>
    </location>
</feature>
<feature type="compositionally biased region" description="Acidic residues" evidence="1">
    <location>
        <begin position="199"/>
        <end position="211"/>
    </location>
</feature>
<sequence length="745" mass="85313">MSILNLALQHCALARDEMPEQYEKMIKNKSTLNAIRNAAECNPGLKTAYAESMKGVLTTVKDRFQRMKLKGEPVKVYSGVKELLIEECLKMVTNVTGASAEKINLSAYTKDIRDSKEFQLFHWFHKLGWCKDVKTTRSTDDRITKDHDRVIKDWKTDLEKDLGGSIHDGAVANNDNSVLSVAAGDNSNLLSLSDFLESDSADETDDTDFEPYSDSSIATENSSESDIAEIQRDYEDRNPGYSLCWDNVQKMSLTRHHLKKENKMMLWALCFATKNRISFRHLDLISDTTPISDIPLHQYLPNHVDYELLRDRMENIVQRLVKGILPSYFGDMSVPQIQHQYMNESSMKSEIVNLGVIKENPASTRGTIEILKFLNQYVPMDINEQPYHILVNGDQLSVERMVEAKIAMSYGNDPSHRLTGLIPRPQGFHKRCIILQDSMNMLYHGGNIADPGSLFHIRNKFNFRNVKSKVSDCVNHVVDLFNFAGEGCICLLLCKFLNMSNIDENPVPLVGSTRGSSSQPDPPSHDAIQQYSCALLWRGLLHLVQTDAERHNNGDQLISDWRLDMVEFWNCNHNKYLTLGHRLLAGVNGWLPPRIQQEIIWNSTGNIHGGSGRNVALDLINEFLNNEFKDNLKNCHGQYTEDQVARCSKIVGSIGKAVEQVFATDFLCDSEHFSISKKATNHVSLKKFVELYKPHDLFETNDERRHHTRYDNFKNVIRLDRPEQFIKRMKKYMKKLQDEEYLLQQ</sequence>
<dbReference type="Pfam" id="PF20231">
    <property type="entry name" value="DUF6589"/>
    <property type="match status" value="1"/>
</dbReference>
<gene>
    <name evidence="3" type="ORF">FSP39_021515</name>
</gene>
<name>A0AA89CC31_PINIB</name>
<comment type="caution">
    <text evidence="3">The sequence shown here is derived from an EMBL/GenBank/DDBJ whole genome shotgun (WGS) entry which is preliminary data.</text>
</comment>
<evidence type="ECO:0000313" key="3">
    <source>
        <dbReference type="EMBL" id="KAK3109032.1"/>
    </source>
</evidence>
<reference evidence="3" key="1">
    <citation type="submission" date="2019-08" db="EMBL/GenBank/DDBJ databases">
        <title>The improved chromosome-level genome for the pearl oyster Pinctada fucata martensii using PacBio sequencing and Hi-C.</title>
        <authorList>
            <person name="Zheng Z."/>
        </authorList>
    </citation>
    <scope>NUCLEOTIDE SEQUENCE</scope>
    <source>
        <strain evidence="3">ZZ-2019</strain>
        <tissue evidence="3">Adductor muscle</tissue>
    </source>
</reference>
<proteinExistence type="predicted"/>
<feature type="domain" description="DUF6589" evidence="2">
    <location>
        <begin position="348"/>
        <end position="659"/>
    </location>
</feature>
<dbReference type="InterPro" id="IPR046496">
    <property type="entry name" value="DUF6589"/>
</dbReference>
<evidence type="ECO:0000313" key="4">
    <source>
        <dbReference type="Proteomes" id="UP001186944"/>
    </source>
</evidence>
<organism evidence="3 4">
    <name type="scientific">Pinctada imbricata</name>
    <name type="common">Atlantic pearl-oyster</name>
    <name type="synonym">Pinctada martensii</name>
    <dbReference type="NCBI Taxonomy" id="66713"/>
    <lineage>
        <taxon>Eukaryota</taxon>
        <taxon>Metazoa</taxon>
        <taxon>Spiralia</taxon>
        <taxon>Lophotrochozoa</taxon>
        <taxon>Mollusca</taxon>
        <taxon>Bivalvia</taxon>
        <taxon>Autobranchia</taxon>
        <taxon>Pteriomorphia</taxon>
        <taxon>Pterioida</taxon>
        <taxon>Pterioidea</taxon>
        <taxon>Pteriidae</taxon>
        <taxon>Pinctada</taxon>
    </lineage>
</organism>